<feature type="domain" description="HTH marR-type" evidence="1">
    <location>
        <begin position="14"/>
        <end position="146"/>
    </location>
</feature>
<gene>
    <name evidence="2" type="ORF">IQ782_05785</name>
</gene>
<dbReference type="Proteomes" id="UP000607796">
    <property type="component" value="Unassembled WGS sequence"/>
</dbReference>
<dbReference type="Gene3D" id="1.10.10.10">
    <property type="entry name" value="Winged helix-like DNA-binding domain superfamily/Winged helix DNA-binding domain"/>
    <property type="match status" value="1"/>
</dbReference>
<reference evidence="2 3" key="1">
    <citation type="journal article" date="2021" name="Int. J. Syst. Evol. Microbiol.">
        <title>Salipiger mangrovisoli sp. nov., isolated from mangrove soil and the proposal for the reclassification of Paraphaeobacter pallidus as Salipiger pallidus comb. nov.</title>
        <authorList>
            <person name="Du J."/>
            <person name="Liu Y."/>
            <person name="Pei T."/>
            <person name="Deng M.R."/>
            <person name="Zhu H."/>
        </authorList>
    </citation>
    <scope>NUCLEOTIDE SEQUENCE [LARGE SCALE GENOMIC DNA]</scope>
    <source>
        <strain evidence="2 3">6D45A</strain>
    </source>
</reference>
<dbReference type="InterPro" id="IPR039422">
    <property type="entry name" value="MarR/SlyA-like"/>
</dbReference>
<dbReference type="Pfam" id="PF12802">
    <property type="entry name" value="MarR_2"/>
    <property type="match status" value="1"/>
</dbReference>
<protein>
    <submittedName>
        <fullName evidence="2">MarR family transcriptional regulator</fullName>
    </submittedName>
</protein>
<dbReference type="PANTHER" id="PTHR33164:SF43">
    <property type="entry name" value="HTH-TYPE TRANSCRIPTIONAL REPRESSOR YETL"/>
    <property type="match status" value="1"/>
</dbReference>
<dbReference type="PRINTS" id="PR00598">
    <property type="entry name" value="HTHMARR"/>
</dbReference>
<dbReference type="InterPro" id="IPR036388">
    <property type="entry name" value="WH-like_DNA-bd_sf"/>
</dbReference>
<dbReference type="InterPro" id="IPR036390">
    <property type="entry name" value="WH_DNA-bd_sf"/>
</dbReference>
<keyword evidence="3" id="KW-1185">Reference proteome</keyword>
<dbReference type="SMART" id="SM00347">
    <property type="entry name" value="HTH_MARR"/>
    <property type="match status" value="1"/>
</dbReference>
<evidence type="ECO:0000259" key="1">
    <source>
        <dbReference type="PROSITE" id="PS50995"/>
    </source>
</evidence>
<name>A0ABR9WYH6_9RHOB</name>
<organism evidence="2 3">
    <name type="scientific">Salipiger mangrovisoli</name>
    <dbReference type="NCBI Taxonomy" id="2865933"/>
    <lineage>
        <taxon>Bacteria</taxon>
        <taxon>Pseudomonadati</taxon>
        <taxon>Pseudomonadota</taxon>
        <taxon>Alphaproteobacteria</taxon>
        <taxon>Rhodobacterales</taxon>
        <taxon>Roseobacteraceae</taxon>
        <taxon>Salipiger</taxon>
    </lineage>
</organism>
<sequence>MADAGETDDFFELSSFTPYLLNQAAEAQSDVFSKNYRDRYGMLRTEWRVLFHLGRHGDMSAKEISDSASIHKTKVSRAVRALEEKRFLTRVTSPEDRRSERLSLRAPGQEAFRHLCRAAQDYEAALERRLGQRDARKLRVLLDRLR</sequence>
<dbReference type="EMBL" id="JADFFK010000003">
    <property type="protein sequence ID" value="MBE9636342.1"/>
    <property type="molecule type" value="Genomic_DNA"/>
</dbReference>
<accession>A0ABR9WYH6</accession>
<dbReference type="RefSeq" id="WP_194133666.1">
    <property type="nucleotide sequence ID" value="NZ_JADFFK010000003.1"/>
</dbReference>
<dbReference type="SUPFAM" id="SSF46785">
    <property type="entry name" value="Winged helix' DNA-binding domain"/>
    <property type="match status" value="1"/>
</dbReference>
<dbReference type="PROSITE" id="PS50995">
    <property type="entry name" value="HTH_MARR_2"/>
    <property type="match status" value="1"/>
</dbReference>
<dbReference type="PANTHER" id="PTHR33164">
    <property type="entry name" value="TRANSCRIPTIONAL REGULATOR, MARR FAMILY"/>
    <property type="match status" value="1"/>
</dbReference>
<evidence type="ECO:0000313" key="3">
    <source>
        <dbReference type="Proteomes" id="UP000607796"/>
    </source>
</evidence>
<proteinExistence type="predicted"/>
<dbReference type="InterPro" id="IPR000835">
    <property type="entry name" value="HTH_MarR-typ"/>
</dbReference>
<evidence type="ECO:0000313" key="2">
    <source>
        <dbReference type="EMBL" id="MBE9636342.1"/>
    </source>
</evidence>
<comment type="caution">
    <text evidence="2">The sequence shown here is derived from an EMBL/GenBank/DDBJ whole genome shotgun (WGS) entry which is preliminary data.</text>
</comment>